<feature type="compositionally biased region" description="Polar residues" evidence="1">
    <location>
        <begin position="58"/>
        <end position="85"/>
    </location>
</feature>
<reference evidence="2" key="2">
    <citation type="submission" date="2020-11" db="EMBL/GenBank/DDBJ databases">
        <authorList>
            <person name="McCartney M.A."/>
            <person name="Auch B."/>
            <person name="Kono T."/>
            <person name="Mallez S."/>
            <person name="Becker A."/>
            <person name="Gohl D.M."/>
            <person name="Silverstein K.A.T."/>
            <person name="Koren S."/>
            <person name="Bechman K.B."/>
            <person name="Herman A."/>
            <person name="Abrahante J.E."/>
            <person name="Garbe J."/>
        </authorList>
    </citation>
    <scope>NUCLEOTIDE SEQUENCE</scope>
    <source>
        <strain evidence="2">Duluth1</strain>
        <tissue evidence="2">Whole animal</tissue>
    </source>
</reference>
<feature type="region of interest" description="Disordered" evidence="1">
    <location>
        <begin position="1"/>
        <end position="85"/>
    </location>
</feature>
<name>A0A9D4E7Z2_DREPO</name>
<keyword evidence="3" id="KW-1185">Reference proteome</keyword>
<comment type="caution">
    <text evidence="2">The sequence shown here is derived from an EMBL/GenBank/DDBJ whole genome shotgun (WGS) entry which is preliminary data.</text>
</comment>
<organism evidence="2 3">
    <name type="scientific">Dreissena polymorpha</name>
    <name type="common">Zebra mussel</name>
    <name type="synonym">Mytilus polymorpha</name>
    <dbReference type="NCBI Taxonomy" id="45954"/>
    <lineage>
        <taxon>Eukaryota</taxon>
        <taxon>Metazoa</taxon>
        <taxon>Spiralia</taxon>
        <taxon>Lophotrochozoa</taxon>
        <taxon>Mollusca</taxon>
        <taxon>Bivalvia</taxon>
        <taxon>Autobranchia</taxon>
        <taxon>Heteroconchia</taxon>
        <taxon>Euheterodonta</taxon>
        <taxon>Imparidentia</taxon>
        <taxon>Neoheterodontei</taxon>
        <taxon>Myida</taxon>
        <taxon>Dreissenoidea</taxon>
        <taxon>Dreissenidae</taxon>
        <taxon>Dreissena</taxon>
    </lineage>
</organism>
<evidence type="ECO:0000313" key="2">
    <source>
        <dbReference type="EMBL" id="KAH3773921.1"/>
    </source>
</evidence>
<evidence type="ECO:0000256" key="1">
    <source>
        <dbReference type="SAM" id="MobiDB-lite"/>
    </source>
</evidence>
<feature type="compositionally biased region" description="Basic and acidic residues" evidence="1">
    <location>
        <begin position="46"/>
        <end position="57"/>
    </location>
</feature>
<reference evidence="2" key="1">
    <citation type="journal article" date="2019" name="bioRxiv">
        <title>The Genome of the Zebra Mussel, Dreissena polymorpha: A Resource for Invasive Species Research.</title>
        <authorList>
            <person name="McCartney M.A."/>
            <person name="Auch B."/>
            <person name="Kono T."/>
            <person name="Mallez S."/>
            <person name="Zhang Y."/>
            <person name="Obille A."/>
            <person name="Becker A."/>
            <person name="Abrahante J.E."/>
            <person name="Garbe J."/>
            <person name="Badalamenti J.P."/>
            <person name="Herman A."/>
            <person name="Mangelson H."/>
            <person name="Liachko I."/>
            <person name="Sullivan S."/>
            <person name="Sone E.D."/>
            <person name="Koren S."/>
            <person name="Silverstein K.A.T."/>
            <person name="Beckman K.B."/>
            <person name="Gohl D.M."/>
        </authorList>
    </citation>
    <scope>NUCLEOTIDE SEQUENCE</scope>
    <source>
        <strain evidence="2">Duluth1</strain>
        <tissue evidence="2">Whole animal</tissue>
    </source>
</reference>
<proteinExistence type="predicted"/>
<protein>
    <submittedName>
        <fullName evidence="2">Uncharacterized protein</fullName>
    </submittedName>
</protein>
<dbReference type="AlphaFoldDB" id="A0A9D4E7Z2"/>
<dbReference type="Proteomes" id="UP000828390">
    <property type="component" value="Unassembled WGS sequence"/>
</dbReference>
<sequence length="108" mass="11833">MQKGGERGVSAITRENALSIEADQSCSPPIQLRQYKSAYVVSQDASSDRQHPQEDPHPNTTPRPITIRQTSVHGDGTSYQDQAQSLSGIATGMKSSGNLDLDKQFRYI</sequence>
<dbReference type="EMBL" id="JAIWYP010000009">
    <property type="protein sequence ID" value="KAH3773921.1"/>
    <property type="molecule type" value="Genomic_DNA"/>
</dbReference>
<accession>A0A9D4E7Z2</accession>
<evidence type="ECO:0000313" key="3">
    <source>
        <dbReference type="Proteomes" id="UP000828390"/>
    </source>
</evidence>
<gene>
    <name evidence="2" type="ORF">DPMN_175292</name>
</gene>